<dbReference type="KEGG" id="mfk:E2N92_07015"/>
<proteinExistence type="predicted"/>
<dbReference type="EMBL" id="CP037968">
    <property type="protein sequence ID" value="QYZ79203.1"/>
    <property type="molecule type" value="Genomic_DNA"/>
</dbReference>
<dbReference type="OrthoDB" id="121554at2157"/>
<organism evidence="1 2">
    <name type="scientific">Methanofollis formosanus</name>
    <dbReference type="NCBI Taxonomy" id="299308"/>
    <lineage>
        <taxon>Archaea</taxon>
        <taxon>Methanobacteriati</taxon>
        <taxon>Methanobacteriota</taxon>
        <taxon>Stenosarchaea group</taxon>
        <taxon>Methanomicrobia</taxon>
        <taxon>Methanomicrobiales</taxon>
        <taxon>Methanomicrobiaceae</taxon>
        <taxon>Methanofollis</taxon>
    </lineage>
</organism>
<name>A0A8G1A2F4_9EURY</name>
<dbReference type="RefSeq" id="WP_220680505.1">
    <property type="nucleotide sequence ID" value="NZ_CP037968.1"/>
</dbReference>
<evidence type="ECO:0000313" key="2">
    <source>
        <dbReference type="Proteomes" id="UP000826709"/>
    </source>
</evidence>
<reference evidence="1" key="1">
    <citation type="journal article" date="2005" name="Int. J. Syst. Evol. Microbiol.">
        <title>Methanofollis formosanus sp. nov., isolated from a fish pond.</title>
        <authorList>
            <person name="Wu S.Y."/>
            <person name="Chen S.C."/>
            <person name="Lai M.C."/>
        </authorList>
    </citation>
    <scope>NUCLEOTIDE SEQUENCE</scope>
    <source>
        <strain evidence="1">ML15</strain>
    </source>
</reference>
<accession>A0A8G1A2F4</accession>
<dbReference type="Proteomes" id="UP000826709">
    <property type="component" value="Chromosome"/>
</dbReference>
<keyword evidence="2" id="KW-1185">Reference proteome</keyword>
<protein>
    <submittedName>
        <fullName evidence="1">Uncharacterized protein</fullName>
    </submittedName>
</protein>
<gene>
    <name evidence="1" type="ORF">E2N92_07015</name>
</gene>
<reference evidence="1" key="2">
    <citation type="submission" date="2019-03" db="EMBL/GenBank/DDBJ databases">
        <authorList>
            <person name="Chen S.-C."/>
            <person name="Wu S.-Y."/>
            <person name="Lai M.-C."/>
        </authorList>
    </citation>
    <scope>NUCLEOTIDE SEQUENCE</scope>
    <source>
        <strain evidence="1">ML15</strain>
    </source>
</reference>
<sequence>MTAAAQITISEETLALLREMGCEGESDDQIIRRLIEERAIVSLDRRWNHILEEDEFYPVEEL</sequence>
<evidence type="ECO:0000313" key="1">
    <source>
        <dbReference type="EMBL" id="QYZ79203.1"/>
    </source>
</evidence>
<dbReference type="AlphaFoldDB" id="A0A8G1A2F4"/>